<gene>
    <name evidence="1" type="ORF">GIY11_00415</name>
</gene>
<comment type="caution">
    <text evidence="1">The sequence shown here is derived from an EMBL/GenBank/DDBJ whole genome shotgun (WGS) entry which is preliminary data.</text>
</comment>
<dbReference type="AlphaFoldDB" id="A0A844BEV9"/>
<dbReference type="EMBL" id="WJQR01000001">
    <property type="protein sequence ID" value="MRI80495.1"/>
    <property type="molecule type" value="Genomic_DNA"/>
</dbReference>
<evidence type="ECO:0000313" key="2">
    <source>
        <dbReference type="Proteomes" id="UP000469870"/>
    </source>
</evidence>
<reference evidence="1 2" key="1">
    <citation type="submission" date="2019-11" db="EMBL/GenBank/DDBJ databases">
        <title>Characterisation of Fundicoccus ignavus gen. nov. sp. nov., a novel genus of the family Aerococcaceae isolated from bulk tank milk.</title>
        <authorList>
            <person name="Siebert A."/>
            <person name="Huptas C."/>
            <person name="Wenning M."/>
            <person name="Scherer S."/>
            <person name="Doll E.V."/>
        </authorList>
    </citation>
    <scope>NUCLEOTIDE SEQUENCE [LARGE SCALE GENOMIC DNA]</scope>
    <source>
        <strain evidence="1 2">DSM 109653</strain>
    </source>
</reference>
<dbReference type="Proteomes" id="UP000469870">
    <property type="component" value="Unassembled WGS sequence"/>
</dbReference>
<accession>A0A844BEV9</accession>
<proteinExistence type="predicted"/>
<protein>
    <submittedName>
        <fullName evidence="1">Uncharacterized protein</fullName>
    </submittedName>
</protein>
<sequence>MKELWEKLPDSRKASMAPSTVEAVLFSIFRVASSWMLRSTKVNNTGSVPALLPMTVSIFPDGQNLLLFQLLLDDFQWITLRHVVSTGFVRLFLGVSGKFFY</sequence>
<evidence type="ECO:0000313" key="1">
    <source>
        <dbReference type="EMBL" id="MRI80495.1"/>
    </source>
</evidence>
<name>A0A844BEV9_9LACT</name>
<organism evidence="1 2">
    <name type="scientific">Fundicoccus ignavus</name>
    <dbReference type="NCBI Taxonomy" id="2664442"/>
    <lineage>
        <taxon>Bacteria</taxon>
        <taxon>Bacillati</taxon>
        <taxon>Bacillota</taxon>
        <taxon>Bacilli</taxon>
        <taxon>Lactobacillales</taxon>
        <taxon>Aerococcaceae</taxon>
        <taxon>Fundicoccus</taxon>
    </lineage>
</organism>